<sequence length="79" mass="8506">MKIKRFFARDMRQALLQVKEELGADAVIMSNKKVAGGVEIVAAIDGDTAQPERQMGSNALAAPSRSALRATVATSKTMW</sequence>
<keyword evidence="1" id="KW-0969">Cilium</keyword>
<keyword evidence="1" id="KW-0282">Flagellum</keyword>
<keyword evidence="1" id="KW-0966">Cell projection</keyword>
<name>A0A090T388_9VIBR</name>
<organism evidence="1 2">
    <name type="scientific">Vibrio maritimus</name>
    <dbReference type="NCBI Taxonomy" id="990268"/>
    <lineage>
        <taxon>Bacteria</taxon>
        <taxon>Pseudomonadati</taxon>
        <taxon>Pseudomonadota</taxon>
        <taxon>Gammaproteobacteria</taxon>
        <taxon>Vibrionales</taxon>
        <taxon>Vibrionaceae</taxon>
        <taxon>Vibrio</taxon>
    </lineage>
</organism>
<comment type="caution">
    <text evidence="1">The sequence shown here is derived from an EMBL/GenBank/DDBJ whole genome shotgun (WGS) entry which is preliminary data.</text>
</comment>
<reference evidence="1 2" key="2">
    <citation type="submission" date="2014-09" db="EMBL/GenBank/DDBJ databases">
        <authorList>
            <consortium name="NBRP consortium"/>
            <person name="Sawabe T."/>
            <person name="Meirelles P."/>
            <person name="Nakanishi M."/>
            <person name="Sayaka M."/>
            <person name="Hattori M."/>
            <person name="Ohkuma M."/>
        </authorList>
    </citation>
    <scope>NUCLEOTIDE SEQUENCE [LARGE SCALE GENOMIC DNA]</scope>
    <source>
        <strain evidence="1 2">JCM 19240</strain>
    </source>
</reference>
<accession>A0A090T388</accession>
<keyword evidence="2" id="KW-1185">Reference proteome</keyword>
<reference evidence="1 2" key="1">
    <citation type="submission" date="2014-09" db="EMBL/GenBank/DDBJ databases">
        <title>Vibrio maritimus JCM 19240. (C210) whole genome shotgun sequence.</title>
        <authorList>
            <person name="Sawabe T."/>
            <person name="Meirelles P."/>
            <person name="Nakanishi M."/>
            <person name="Sayaka M."/>
            <person name="Hattori M."/>
            <person name="Ohkuma M."/>
        </authorList>
    </citation>
    <scope>NUCLEOTIDE SEQUENCE [LARGE SCALE GENOMIC DNA]</scope>
    <source>
        <strain evidence="1 2">JCM 19240</strain>
    </source>
</reference>
<protein>
    <submittedName>
        <fullName evidence="1">Flagellar biosynthesis protein FlhF</fullName>
    </submittedName>
</protein>
<dbReference type="Proteomes" id="UP000029224">
    <property type="component" value="Unassembled WGS sequence"/>
</dbReference>
<gene>
    <name evidence="1" type="ORF">JCM19240_6636</name>
</gene>
<proteinExistence type="predicted"/>
<dbReference type="AlphaFoldDB" id="A0A090T388"/>
<dbReference type="EMBL" id="BBMT01000002">
    <property type="protein sequence ID" value="GAL33204.1"/>
    <property type="molecule type" value="Genomic_DNA"/>
</dbReference>
<evidence type="ECO:0000313" key="1">
    <source>
        <dbReference type="EMBL" id="GAL33204.1"/>
    </source>
</evidence>
<evidence type="ECO:0000313" key="2">
    <source>
        <dbReference type="Proteomes" id="UP000029224"/>
    </source>
</evidence>